<dbReference type="InterPro" id="IPR013538">
    <property type="entry name" value="ASHA1/2-like_C"/>
</dbReference>
<reference evidence="3 4" key="1">
    <citation type="submission" date="2019-02" db="EMBL/GenBank/DDBJ databases">
        <title>Deep-cultivation of Planctomycetes and their phenomic and genomic characterization uncovers novel biology.</title>
        <authorList>
            <person name="Wiegand S."/>
            <person name="Jogler M."/>
            <person name="Boedeker C."/>
            <person name="Pinto D."/>
            <person name="Vollmers J."/>
            <person name="Rivas-Marin E."/>
            <person name="Kohn T."/>
            <person name="Peeters S.H."/>
            <person name="Heuer A."/>
            <person name="Rast P."/>
            <person name="Oberbeckmann S."/>
            <person name="Bunk B."/>
            <person name="Jeske O."/>
            <person name="Meyerdierks A."/>
            <person name="Storesund J.E."/>
            <person name="Kallscheuer N."/>
            <person name="Luecker S."/>
            <person name="Lage O.M."/>
            <person name="Pohl T."/>
            <person name="Merkel B.J."/>
            <person name="Hornburger P."/>
            <person name="Mueller R.-W."/>
            <person name="Bruemmer F."/>
            <person name="Labrenz M."/>
            <person name="Spormann A.M."/>
            <person name="Op den Camp H."/>
            <person name="Overmann J."/>
            <person name="Amann R."/>
            <person name="Jetten M.S.M."/>
            <person name="Mascher T."/>
            <person name="Medema M.H."/>
            <person name="Devos D.P."/>
            <person name="Kaster A.-K."/>
            <person name="Ovreas L."/>
            <person name="Rohde M."/>
            <person name="Galperin M.Y."/>
            <person name="Jogler C."/>
        </authorList>
    </citation>
    <scope>NUCLEOTIDE SEQUENCE [LARGE SCALE GENOMIC DNA]</scope>
    <source>
        <strain evidence="3 4">KS4</strain>
    </source>
</reference>
<dbReference type="OrthoDB" id="9805228at2"/>
<feature type="domain" description="Activator of Hsp90 ATPase homologue 1/2-like C-terminal" evidence="2">
    <location>
        <begin position="17"/>
        <end position="151"/>
    </location>
</feature>
<dbReference type="KEGG" id="pcor:KS4_36960"/>
<dbReference type="CDD" id="cd07814">
    <property type="entry name" value="SRPBCC_CalC_Aha1-like"/>
    <property type="match status" value="1"/>
</dbReference>
<evidence type="ECO:0000313" key="3">
    <source>
        <dbReference type="EMBL" id="QDU35613.1"/>
    </source>
</evidence>
<dbReference type="Proteomes" id="UP000317369">
    <property type="component" value="Chromosome"/>
</dbReference>
<proteinExistence type="inferred from homology"/>
<sequence length="153" mass="17623">MTTINHTHSLEIKRTFNATSQQIYQAWMDPKIRQQWFAPNHEKMTCTACKIDPKVGGQFDLTMHDDETGEDHIAVGEFIELIDNQKIVFTWSWKNKPNLAKNTHITIQLTPSDGGKKTHMTFTHVGLPDEATRDDHMKGWQGCFKSLELLLDQ</sequence>
<evidence type="ECO:0000256" key="1">
    <source>
        <dbReference type="ARBA" id="ARBA00006817"/>
    </source>
</evidence>
<dbReference type="EMBL" id="CP036425">
    <property type="protein sequence ID" value="QDU35613.1"/>
    <property type="molecule type" value="Genomic_DNA"/>
</dbReference>
<dbReference type="Pfam" id="PF08327">
    <property type="entry name" value="AHSA1"/>
    <property type="match status" value="1"/>
</dbReference>
<keyword evidence="4" id="KW-1185">Reference proteome</keyword>
<dbReference type="Gene3D" id="3.30.530.20">
    <property type="match status" value="1"/>
</dbReference>
<dbReference type="InterPro" id="IPR023393">
    <property type="entry name" value="START-like_dom_sf"/>
</dbReference>
<accession>A0A517YZK9</accession>
<dbReference type="AlphaFoldDB" id="A0A517YZK9"/>
<evidence type="ECO:0000259" key="2">
    <source>
        <dbReference type="Pfam" id="PF08327"/>
    </source>
</evidence>
<evidence type="ECO:0000313" key="4">
    <source>
        <dbReference type="Proteomes" id="UP000317369"/>
    </source>
</evidence>
<dbReference type="SUPFAM" id="SSF55961">
    <property type="entry name" value="Bet v1-like"/>
    <property type="match status" value="1"/>
</dbReference>
<organism evidence="3 4">
    <name type="scientific">Poriferisphaera corsica</name>
    <dbReference type="NCBI Taxonomy" id="2528020"/>
    <lineage>
        <taxon>Bacteria</taxon>
        <taxon>Pseudomonadati</taxon>
        <taxon>Planctomycetota</taxon>
        <taxon>Phycisphaerae</taxon>
        <taxon>Phycisphaerales</taxon>
        <taxon>Phycisphaeraceae</taxon>
        <taxon>Poriferisphaera</taxon>
    </lineage>
</organism>
<name>A0A517YZK9_9BACT</name>
<protein>
    <recommendedName>
        <fullName evidence="2">Activator of Hsp90 ATPase homologue 1/2-like C-terminal domain-containing protein</fullName>
    </recommendedName>
</protein>
<comment type="similarity">
    <text evidence="1">Belongs to the AHA1 family.</text>
</comment>
<dbReference type="RefSeq" id="WP_145081235.1">
    <property type="nucleotide sequence ID" value="NZ_CP036425.1"/>
</dbReference>
<gene>
    <name evidence="3" type="ORF">KS4_36960</name>
</gene>